<dbReference type="EMBL" id="SSSM01000001">
    <property type="protein sequence ID" value="THG32867.1"/>
    <property type="molecule type" value="Genomic_DNA"/>
</dbReference>
<reference evidence="1 2" key="1">
    <citation type="submission" date="2019-04" db="EMBL/GenBank/DDBJ databases">
        <authorList>
            <person name="Jiang L."/>
        </authorList>
    </citation>
    <scope>NUCLEOTIDE SEQUENCE [LARGE SCALE GENOMIC DNA]</scope>
    <source>
        <strain evidence="1 2">YIM 131853</strain>
    </source>
</reference>
<proteinExistence type="predicted"/>
<protein>
    <submittedName>
        <fullName evidence="1">Uncharacterized protein</fullName>
    </submittedName>
</protein>
<name>A0A4V3WTQ3_9MICO</name>
<evidence type="ECO:0000313" key="2">
    <source>
        <dbReference type="Proteomes" id="UP000309133"/>
    </source>
</evidence>
<organism evidence="1 2">
    <name type="scientific">Naasia lichenicola</name>
    <dbReference type="NCBI Taxonomy" id="2565933"/>
    <lineage>
        <taxon>Bacteria</taxon>
        <taxon>Bacillati</taxon>
        <taxon>Actinomycetota</taxon>
        <taxon>Actinomycetes</taxon>
        <taxon>Micrococcales</taxon>
        <taxon>Microbacteriaceae</taxon>
        <taxon>Naasia</taxon>
    </lineage>
</organism>
<keyword evidence="2" id="KW-1185">Reference proteome</keyword>
<sequence length="193" mass="21688">MAITRAVSLAEVTLARMAAAWVGPAHHYVFPMGNLWSRQWEALFYRTVLVKPFLMSANGFSAARDLRDLYTHGYGVPATEERRSQVAQSLYSNFSSSSATPEEHALGFDGEAYFFGQFARFDPKAGRIVTYLGMSKRAEVSKLAAHRVMRQIAIHIHAAHASFEAGLRTDLSSTGNKFVRTATRWWERRSQPD</sequence>
<accession>A0A4V3WTQ3</accession>
<gene>
    <name evidence="1" type="ORF">E6C64_00350</name>
</gene>
<evidence type="ECO:0000313" key="1">
    <source>
        <dbReference type="EMBL" id="THG32867.1"/>
    </source>
</evidence>
<dbReference type="AlphaFoldDB" id="A0A4V3WTQ3"/>
<dbReference type="Proteomes" id="UP000309133">
    <property type="component" value="Unassembled WGS sequence"/>
</dbReference>
<comment type="caution">
    <text evidence="1">The sequence shown here is derived from an EMBL/GenBank/DDBJ whole genome shotgun (WGS) entry which is preliminary data.</text>
</comment>